<dbReference type="AlphaFoldDB" id="A0A5J4YMY2"/>
<protein>
    <recommendedName>
        <fullName evidence="2">RNA helicase</fullName>
        <ecNumber evidence="2">3.6.4.13</ecNumber>
    </recommendedName>
</protein>
<evidence type="ECO:0000256" key="2">
    <source>
        <dbReference type="ARBA" id="ARBA00012552"/>
    </source>
</evidence>
<dbReference type="GO" id="GO:0003724">
    <property type="term" value="F:RNA helicase activity"/>
    <property type="evidence" value="ECO:0007669"/>
    <property type="project" value="UniProtKB-EC"/>
</dbReference>
<dbReference type="GO" id="GO:0005524">
    <property type="term" value="F:ATP binding"/>
    <property type="evidence" value="ECO:0007669"/>
    <property type="project" value="UniProtKB-KW"/>
</dbReference>
<dbReference type="GO" id="GO:0003723">
    <property type="term" value="F:RNA binding"/>
    <property type="evidence" value="ECO:0007669"/>
    <property type="project" value="TreeGrafter"/>
</dbReference>
<dbReference type="SMART" id="SM00487">
    <property type="entry name" value="DEXDc"/>
    <property type="match status" value="1"/>
</dbReference>
<dbReference type="InterPro" id="IPR002464">
    <property type="entry name" value="DNA/RNA_helicase_DEAH_CS"/>
</dbReference>
<evidence type="ECO:0000256" key="9">
    <source>
        <dbReference type="ARBA" id="ARBA00047984"/>
    </source>
</evidence>
<dbReference type="Proteomes" id="UP000324585">
    <property type="component" value="Unassembled WGS sequence"/>
</dbReference>
<dbReference type="CDD" id="cd18791">
    <property type="entry name" value="SF2_C_RHA"/>
    <property type="match status" value="1"/>
</dbReference>
<dbReference type="PANTHER" id="PTHR18934:SF109">
    <property type="entry name" value="ATP-DEPENDENT RNA HELICASE DHX15 HOMOLOG"/>
    <property type="match status" value="1"/>
</dbReference>
<dbReference type="EC" id="3.6.4.13" evidence="2"/>
<comment type="catalytic activity">
    <reaction evidence="9">
        <text>ATP + H2O = ADP + phosphate + H(+)</text>
        <dbReference type="Rhea" id="RHEA:13065"/>
        <dbReference type="ChEBI" id="CHEBI:15377"/>
        <dbReference type="ChEBI" id="CHEBI:15378"/>
        <dbReference type="ChEBI" id="CHEBI:30616"/>
        <dbReference type="ChEBI" id="CHEBI:43474"/>
        <dbReference type="ChEBI" id="CHEBI:456216"/>
        <dbReference type="EC" id="3.6.4.13"/>
    </reaction>
</comment>
<dbReference type="InterPro" id="IPR014001">
    <property type="entry name" value="Helicase_ATP-bd"/>
</dbReference>
<keyword evidence="5" id="KW-0378">Hydrolase</keyword>
<dbReference type="FunFam" id="3.40.50.300:FF:000145">
    <property type="entry name" value="probable ATP-dependent RNA helicase DHX40"/>
    <property type="match status" value="1"/>
</dbReference>
<dbReference type="CDD" id="cd17917">
    <property type="entry name" value="DEXHc_RHA-like"/>
    <property type="match status" value="1"/>
</dbReference>
<dbReference type="InterPro" id="IPR027417">
    <property type="entry name" value="P-loop_NTPase"/>
</dbReference>
<organism evidence="13 14">
    <name type="scientific">Porphyridium purpureum</name>
    <name type="common">Red alga</name>
    <name type="synonym">Porphyridium cruentum</name>
    <dbReference type="NCBI Taxonomy" id="35688"/>
    <lineage>
        <taxon>Eukaryota</taxon>
        <taxon>Rhodophyta</taxon>
        <taxon>Bangiophyceae</taxon>
        <taxon>Porphyridiales</taxon>
        <taxon>Porphyridiaceae</taxon>
        <taxon>Porphyridium</taxon>
    </lineage>
</organism>
<evidence type="ECO:0000256" key="7">
    <source>
        <dbReference type="ARBA" id="ARBA00022840"/>
    </source>
</evidence>
<dbReference type="GO" id="GO:0006397">
    <property type="term" value="P:mRNA processing"/>
    <property type="evidence" value="ECO:0007669"/>
    <property type="project" value="UniProtKB-KW"/>
</dbReference>
<comment type="similarity">
    <text evidence="1">Belongs to the DEAD box helicase family. DEAH subfamily.</text>
</comment>
<feature type="compositionally biased region" description="Low complexity" evidence="10">
    <location>
        <begin position="9"/>
        <end position="23"/>
    </location>
</feature>
<proteinExistence type="inferred from homology"/>
<dbReference type="PROSITE" id="PS00690">
    <property type="entry name" value="DEAH_ATP_HELICASE"/>
    <property type="match status" value="1"/>
</dbReference>
<feature type="region of interest" description="Disordered" evidence="10">
    <location>
        <begin position="755"/>
        <end position="776"/>
    </location>
</feature>
<dbReference type="Pfam" id="PF21010">
    <property type="entry name" value="HA2_C"/>
    <property type="match status" value="1"/>
</dbReference>
<accession>A0A5J4YMY2</accession>
<dbReference type="FunFam" id="3.40.50.300:FF:000578">
    <property type="entry name" value="probable ATP-dependent RNA helicase DHX35"/>
    <property type="match status" value="1"/>
</dbReference>
<dbReference type="PROSITE" id="PS51194">
    <property type="entry name" value="HELICASE_CTER"/>
    <property type="match status" value="1"/>
</dbReference>
<dbReference type="Gene3D" id="1.20.120.1080">
    <property type="match status" value="1"/>
</dbReference>
<dbReference type="PANTHER" id="PTHR18934">
    <property type="entry name" value="ATP-DEPENDENT RNA HELICASE"/>
    <property type="match status" value="1"/>
</dbReference>
<evidence type="ECO:0000256" key="10">
    <source>
        <dbReference type="SAM" id="MobiDB-lite"/>
    </source>
</evidence>
<dbReference type="GO" id="GO:0008380">
    <property type="term" value="P:RNA splicing"/>
    <property type="evidence" value="ECO:0007669"/>
    <property type="project" value="UniProtKB-KW"/>
</dbReference>
<sequence>MATEDGKAETAAGEGATLGAAAPASDTNWLNGRKFSERYYALLAERMRLPVQAQREHIVETVRQSRVVVVQSETGSGKSTQIPAILLRELMREENPRSKRAKVVVTEPRRIAATSVAARVAEELDVELGKEVGYCIRFDDKSDQKLTRLKYVTDGMLLRETLSDPLLSEYSIVVVDEAHERSISTDVMLGILKRLIWSSRAGDLKLIVMSATLDISSLQTFFEGHAPLLKIPGRMYPVEINFEAKAVEDYVLACVDRAVSIHLRRSVEDGDILIFLTGEDEIETARRELNSAFAAPAFRDKPAIVLPCYAAMAPRSLQRVFEPAPALTRKIVIATTIAETSITIDGVVFVIDSGYAKQKIYHPGYRIESLLVREISKDQAKQRAGRAGRTKPGVCYRMYTETAFNELMPEAFIPEMRRSNLTAMVLQLRKLGITDLARFEYIDPPAPAMMMRALERLLHLRALESTGELTKDGLLMARLPLDPQFTRIILKSIQLNCSYEIVRIIAILNSGGAHKVFLHHMARPPGVVWRAKRRFEHDFSDHLMLLNVLLEYEAAKRHGDEHAWCHENCINARTLNGALDIFSQLQRVLDQNHLRLQSCGYIPVLDASGKGTERGRGLMAAQTNAQMLICRALAAGSFMQCAVRDSVERRKPKNGGGRGGSTPQLARYVTVCEDEHQLKIHRSTGTKADHPMMRCIIYEELAMSPELHLRTVSGVLTDWLIEEDVSNLVFRNQSFRTKAVRKAFRRSAAVTETTTTFSDEEMQQEGDASSVSSGDVDVGARAETVAL</sequence>
<comment type="caution">
    <text evidence="13">The sequence shown here is derived from an EMBL/GenBank/DDBJ whole genome shotgun (WGS) entry which is preliminary data.</text>
</comment>
<dbReference type="SMART" id="SM00490">
    <property type="entry name" value="HELICc"/>
    <property type="match status" value="1"/>
</dbReference>
<keyword evidence="7" id="KW-0067">ATP-binding</keyword>
<dbReference type="PROSITE" id="PS51192">
    <property type="entry name" value="HELICASE_ATP_BIND_1"/>
    <property type="match status" value="1"/>
</dbReference>
<feature type="domain" description="Helicase ATP-binding" evidence="11">
    <location>
        <begin position="59"/>
        <end position="231"/>
    </location>
</feature>
<evidence type="ECO:0000313" key="14">
    <source>
        <dbReference type="Proteomes" id="UP000324585"/>
    </source>
</evidence>
<keyword evidence="8" id="KW-0508">mRNA splicing</keyword>
<evidence type="ECO:0000256" key="6">
    <source>
        <dbReference type="ARBA" id="ARBA00022806"/>
    </source>
</evidence>
<dbReference type="Gene3D" id="3.40.50.300">
    <property type="entry name" value="P-loop containing nucleotide triphosphate hydrolases"/>
    <property type="match status" value="2"/>
</dbReference>
<evidence type="ECO:0000256" key="1">
    <source>
        <dbReference type="ARBA" id="ARBA00008792"/>
    </source>
</evidence>
<evidence type="ECO:0000256" key="5">
    <source>
        <dbReference type="ARBA" id="ARBA00022801"/>
    </source>
</evidence>
<evidence type="ECO:0000256" key="8">
    <source>
        <dbReference type="ARBA" id="ARBA00023187"/>
    </source>
</evidence>
<evidence type="ECO:0000256" key="3">
    <source>
        <dbReference type="ARBA" id="ARBA00022664"/>
    </source>
</evidence>
<feature type="domain" description="Helicase C-terminal" evidence="12">
    <location>
        <begin position="246"/>
        <end position="432"/>
    </location>
</feature>
<dbReference type="EMBL" id="VRMN01000009">
    <property type="protein sequence ID" value="KAA8492608.1"/>
    <property type="molecule type" value="Genomic_DNA"/>
</dbReference>
<dbReference type="OrthoDB" id="10253254at2759"/>
<feature type="region of interest" description="Disordered" evidence="10">
    <location>
        <begin position="1"/>
        <end position="23"/>
    </location>
</feature>
<keyword evidence="14" id="KW-1185">Reference proteome</keyword>
<dbReference type="InterPro" id="IPR011545">
    <property type="entry name" value="DEAD/DEAH_box_helicase_dom"/>
</dbReference>
<name>A0A5J4YMY2_PORPP</name>
<dbReference type="Pfam" id="PF04408">
    <property type="entry name" value="WHD_HA2"/>
    <property type="match status" value="1"/>
</dbReference>
<gene>
    <name evidence="13" type="ORF">FVE85_8115</name>
</gene>
<reference evidence="14" key="1">
    <citation type="journal article" date="2019" name="Nat. Commun.">
        <title>Expansion of phycobilisome linker gene families in mesophilic red algae.</title>
        <authorList>
            <person name="Lee J."/>
            <person name="Kim D."/>
            <person name="Bhattacharya D."/>
            <person name="Yoon H.S."/>
        </authorList>
    </citation>
    <scope>NUCLEOTIDE SEQUENCE [LARGE SCALE GENOMIC DNA]</scope>
    <source>
        <strain evidence="14">CCMP 1328</strain>
    </source>
</reference>
<dbReference type="GO" id="GO:0016787">
    <property type="term" value="F:hydrolase activity"/>
    <property type="evidence" value="ECO:0007669"/>
    <property type="project" value="UniProtKB-KW"/>
</dbReference>
<evidence type="ECO:0000313" key="13">
    <source>
        <dbReference type="EMBL" id="KAA8492608.1"/>
    </source>
</evidence>
<dbReference type="SMART" id="SM00847">
    <property type="entry name" value="HA2"/>
    <property type="match status" value="1"/>
</dbReference>
<dbReference type="InterPro" id="IPR007502">
    <property type="entry name" value="Helicase-assoc_dom"/>
</dbReference>
<dbReference type="SUPFAM" id="SSF52540">
    <property type="entry name" value="P-loop containing nucleoside triphosphate hydrolases"/>
    <property type="match status" value="1"/>
</dbReference>
<evidence type="ECO:0000259" key="11">
    <source>
        <dbReference type="PROSITE" id="PS51192"/>
    </source>
</evidence>
<dbReference type="InterPro" id="IPR048333">
    <property type="entry name" value="HA2_WH"/>
</dbReference>
<dbReference type="Pfam" id="PF00271">
    <property type="entry name" value="Helicase_C"/>
    <property type="match status" value="1"/>
</dbReference>
<keyword evidence="4" id="KW-0547">Nucleotide-binding</keyword>
<keyword evidence="3" id="KW-0507">mRNA processing</keyword>
<evidence type="ECO:0000259" key="12">
    <source>
        <dbReference type="PROSITE" id="PS51194"/>
    </source>
</evidence>
<dbReference type="Pfam" id="PF00270">
    <property type="entry name" value="DEAD"/>
    <property type="match status" value="1"/>
</dbReference>
<keyword evidence="6 13" id="KW-0347">Helicase</keyword>
<evidence type="ECO:0000256" key="4">
    <source>
        <dbReference type="ARBA" id="ARBA00022741"/>
    </source>
</evidence>
<dbReference type="InterPro" id="IPR001650">
    <property type="entry name" value="Helicase_C-like"/>
</dbReference>
<feature type="compositionally biased region" description="Low complexity" evidence="10">
    <location>
        <begin position="766"/>
        <end position="776"/>
    </location>
</feature>